<gene>
    <name evidence="1" type="ORF">EV645_0009</name>
</gene>
<comment type="caution">
    <text evidence="1">The sequence shown here is derived from an EMBL/GenBank/DDBJ whole genome shotgun (WGS) entry which is preliminary data.</text>
</comment>
<protein>
    <submittedName>
        <fullName evidence="1">Uncharacterized protein</fullName>
    </submittedName>
</protein>
<dbReference type="AlphaFoldDB" id="A0A4Q7XKQ8"/>
<name>A0A4Q7XKQ8_9ACTN</name>
<sequence>MALRYIGTDNPCPNTNCPTVWVDEADGSIVIQGFKLDSETMAEVNATAAVQENETVVRIPARMASVLRGAMGDS</sequence>
<dbReference type="Proteomes" id="UP000292027">
    <property type="component" value="Unassembled WGS sequence"/>
</dbReference>
<organism evidence="1 2">
    <name type="scientific">Kribbella rubisoli</name>
    <dbReference type="NCBI Taxonomy" id="3075929"/>
    <lineage>
        <taxon>Bacteria</taxon>
        <taxon>Bacillati</taxon>
        <taxon>Actinomycetota</taxon>
        <taxon>Actinomycetes</taxon>
        <taxon>Propionibacteriales</taxon>
        <taxon>Kribbellaceae</taxon>
        <taxon>Kribbella</taxon>
    </lineage>
</organism>
<reference evidence="1 2" key="1">
    <citation type="journal article" date="2015" name="Stand. Genomic Sci.">
        <title>Genomic Encyclopedia of Bacterial and Archaeal Type Strains, Phase III: the genomes of soil and plant-associated and newly described type strains.</title>
        <authorList>
            <person name="Whitman W.B."/>
            <person name="Woyke T."/>
            <person name="Klenk H.P."/>
            <person name="Zhou Y."/>
            <person name="Lilburn T.G."/>
            <person name="Beck B.J."/>
            <person name="De Vos P."/>
            <person name="Vandamme P."/>
            <person name="Eisen J.A."/>
            <person name="Garrity G."/>
            <person name="Hugenholtz P."/>
            <person name="Kyrpides N.C."/>
        </authorList>
    </citation>
    <scope>NUCLEOTIDE SEQUENCE [LARGE SCALE GENOMIC DNA]</scope>
    <source>
        <strain evidence="1 2">VKM Ac-2540</strain>
    </source>
</reference>
<dbReference type="EMBL" id="SHKR01000001">
    <property type="protein sequence ID" value="RZU24377.1"/>
    <property type="molecule type" value="Genomic_DNA"/>
</dbReference>
<proteinExistence type="predicted"/>
<accession>A0A4Q7XKQ8</accession>
<dbReference type="OrthoDB" id="3214245at2"/>
<dbReference type="RefSeq" id="WP_130438387.1">
    <property type="nucleotide sequence ID" value="NZ_SHKR01000001.1"/>
</dbReference>
<keyword evidence="2" id="KW-1185">Reference proteome</keyword>
<evidence type="ECO:0000313" key="2">
    <source>
        <dbReference type="Proteomes" id="UP000292027"/>
    </source>
</evidence>
<evidence type="ECO:0000313" key="1">
    <source>
        <dbReference type="EMBL" id="RZU24377.1"/>
    </source>
</evidence>